<keyword evidence="2 3" id="KW-0802">TPR repeat</keyword>
<dbReference type="PANTHER" id="PTHR35498:SF4">
    <property type="entry name" value="PROTEIN LOW PSII ACCUMULATION 1, CHLOROPLASTIC"/>
    <property type="match status" value="1"/>
</dbReference>
<feature type="repeat" description="TPR" evidence="3">
    <location>
        <begin position="67"/>
        <end position="100"/>
    </location>
</feature>
<dbReference type="GO" id="GO:0009507">
    <property type="term" value="C:chloroplast"/>
    <property type="evidence" value="ECO:0007669"/>
    <property type="project" value="TreeGrafter"/>
</dbReference>
<evidence type="ECO:0000256" key="3">
    <source>
        <dbReference type="PROSITE-ProRule" id="PRU00339"/>
    </source>
</evidence>
<evidence type="ECO:0000313" key="4">
    <source>
        <dbReference type="EMBL" id="GFQ07865.1"/>
    </source>
</evidence>
<organism evidence="4 5">
    <name type="scientific">Phtheirospermum japonicum</name>
    <dbReference type="NCBI Taxonomy" id="374723"/>
    <lineage>
        <taxon>Eukaryota</taxon>
        <taxon>Viridiplantae</taxon>
        <taxon>Streptophyta</taxon>
        <taxon>Embryophyta</taxon>
        <taxon>Tracheophyta</taxon>
        <taxon>Spermatophyta</taxon>
        <taxon>Magnoliopsida</taxon>
        <taxon>eudicotyledons</taxon>
        <taxon>Gunneridae</taxon>
        <taxon>Pentapetalae</taxon>
        <taxon>asterids</taxon>
        <taxon>lamiids</taxon>
        <taxon>Lamiales</taxon>
        <taxon>Orobanchaceae</taxon>
        <taxon>Orobanchaceae incertae sedis</taxon>
        <taxon>Phtheirospermum</taxon>
    </lineage>
</organism>
<dbReference type="AlphaFoldDB" id="A0A830DI21"/>
<dbReference type="Gene3D" id="1.25.40.10">
    <property type="entry name" value="Tetratricopeptide repeat domain"/>
    <property type="match status" value="1"/>
</dbReference>
<dbReference type="GO" id="GO:0010270">
    <property type="term" value="P:photosystem II oxygen evolving complex assembly"/>
    <property type="evidence" value="ECO:0007669"/>
    <property type="project" value="TreeGrafter"/>
</dbReference>
<dbReference type="SUPFAM" id="SSF48452">
    <property type="entry name" value="TPR-like"/>
    <property type="match status" value="1"/>
</dbReference>
<reference evidence="4" key="1">
    <citation type="submission" date="2020-07" db="EMBL/GenBank/DDBJ databases">
        <title>Ethylene signaling mediates host invasion by parasitic plants.</title>
        <authorList>
            <person name="Yoshida S."/>
        </authorList>
    </citation>
    <scope>NUCLEOTIDE SEQUENCE</scope>
    <source>
        <strain evidence="4">Okayama</strain>
    </source>
</reference>
<dbReference type="PROSITE" id="PS50293">
    <property type="entry name" value="TPR_REGION"/>
    <property type="match status" value="1"/>
</dbReference>
<dbReference type="EMBL" id="BMAC01002035">
    <property type="protein sequence ID" value="GFQ07865.1"/>
    <property type="molecule type" value="Genomic_DNA"/>
</dbReference>
<accession>A0A830DI21</accession>
<sequence>MATFAPPRHRSPPNLPSLRTSKTCFLSGNLARQSLFWAPIGLTITTNGPLMNCSPSSTSPEVSAPTAEACINLGLSLFAKGRVRDALQQFDTALTLDPNPVEAQAALYNKACCHAYREEGKKVADCLRTALKDYGLKFGTILNDPDLAAFRATPEFRELQEELLLGFLCYLPIPRLLLAVKGGDSAPDLLDTSGNAGINIGGIIVLVALFFWENKKEEEQLAQITRNETLSRLPLRLSN</sequence>
<evidence type="ECO:0000256" key="2">
    <source>
        <dbReference type="ARBA" id="ARBA00022803"/>
    </source>
</evidence>
<dbReference type="SMART" id="SM00028">
    <property type="entry name" value="TPR"/>
    <property type="match status" value="1"/>
</dbReference>
<dbReference type="InterPro" id="IPR019734">
    <property type="entry name" value="TPR_rpt"/>
</dbReference>
<dbReference type="FunFam" id="1.25.40.10:FF:000290">
    <property type="entry name" value="Protein LOW PSII ACCUMULATION 1, chloroplastic"/>
    <property type="match status" value="1"/>
</dbReference>
<dbReference type="InterPro" id="IPR011990">
    <property type="entry name" value="TPR-like_helical_dom_sf"/>
</dbReference>
<keyword evidence="5" id="KW-1185">Reference proteome</keyword>
<dbReference type="Proteomes" id="UP000653305">
    <property type="component" value="Unassembled WGS sequence"/>
</dbReference>
<dbReference type="PROSITE" id="PS50005">
    <property type="entry name" value="TPR"/>
    <property type="match status" value="1"/>
</dbReference>
<name>A0A830DI21_9LAMI</name>
<gene>
    <name evidence="4" type="ORF">PHJA_002930500</name>
</gene>
<dbReference type="OrthoDB" id="1914839at2759"/>
<comment type="caution">
    <text evidence="4">The sequence shown here is derived from an EMBL/GenBank/DDBJ whole genome shotgun (WGS) entry which is preliminary data.</text>
</comment>
<dbReference type="InterPro" id="IPR013105">
    <property type="entry name" value="TPR_2"/>
</dbReference>
<evidence type="ECO:0000256" key="1">
    <source>
        <dbReference type="ARBA" id="ARBA00022737"/>
    </source>
</evidence>
<dbReference type="PANTHER" id="PTHR35498">
    <property type="entry name" value="PROTEIN LOW PSII ACCUMULATION 1, CHLOROPLASTIC"/>
    <property type="match status" value="1"/>
</dbReference>
<proteinExistence type="predicted"/>
<dbReference type="Pfam" id="PF07719">
    <property type="entry name" value="TPR_2"/>
    <property type="match status" value="1"/>
</dbReference>
<protein>
    <submittedName>
        <fullName evidence="4">Protein low psii accumulation 1 chloroplastic</fullName>
    </submittedName>
</protein>
<dbReference type="NCBIfam" id="NF047558">
    <property type="entry name" value="TPR_END_plus"/>
    <property type="match status" value="1"/>
</dbReference>
<evidence type="ECO:0000313" key="5">
    <source>
        <dbReference type="Proteomes" id="UP000653305"/>
    </source>
</evidence>
<keyword evidence="1" id="KW-0677">Repeat</keyword>